<evidence type="ECO:0008006" key="5">
    <source>
        <dbReference type="Google" id="ProtNLM"/>
    </source>
</evidence>
<gene>
    <name evidence="3" type="ORF">SARC_07173</name>
</gene>
<dbReference type="eggNOG" id="ENOG502S2C2">
    <property type="taxonomic scope" value="Eukaryota"/>
</dbReference>
<sequence length="613" mass="65965">MSAIISLAGLIVVLAAASGTSGRFIQSPTFTIEATILDKNNVAIKYDLGDKFFIPEDMGRDFKWIRTNQIGYVDESGKEVCLSLLHARNMDYIGVETMSGSQPLCENTPERWETFTVNESDGSAEEPVVLLRDATSGQCAYLATNGRKRKQKEEYYLGLGECEAANRANIVLIVKDDINLSPSPSPSQSPVKGNVSPSPSPSPSQSPQSPDRPMHQVCNCTEGVLLNNLCYDTLKEAFDDTRDDNTIHVGGVVVNVSEPIEFNSSITLQGHACAHEGNRAKIMATSGFETLSGAMLMATNPDEQNIVFKDLEITSESEGQYVAAFHSLSESDLEGEGANQKVQLLCNNIYIHDMQSQEPGVGIFLSGTNELTIDDQCLFENLLTTTTIGDKWAGGPAIAVNYLPESGTIDIDGEFKNNRAFFPSPSTRHAGGGALYFDWMAGNVYIAAQFSGNQANQGGAIQIQAIIGEFFDNGIYTNNTAADEGNGARFGALGCIKLYSGASFVLNGSYIDNLSEGRGGAVGTNIHEDDSLFAIQGTFLNNRALQDGGVWGRWSSTTLKGTVVIDIDATIVGNTAEGDDNDSSVYKTVTSGVSSDSMSQFEWEQRTTSKVIN</sequence>
<proteinExistence type="predicted"/>
<evidence type="ECO:0000256" key="2">
    <source>
        <dbReference type="SAM" id="SignalP"/>
    </source>
</evidence>
<feature type="signal peptide" evidence="2">
    <location>
        <begin position="1"/>
        <end position="22"/>
    </location>
</feature>
<keyword evidence="4" id="KW-1185">Reference proteome</keyword>
<evidence type="ECO:0000256" key="1">
    <source>
        <dbReference type="SAM" id="MobiDB-lite"/>
    </source>
</evidence>
<protein>
    <recommendedName>
        <fullName evidence="5">Right handed beta helix domain-containing protein</fullName>
    </recommendedName>
</protein>
<feature type="chain" id="PRO_5005538826" description="Right handed beta helix domain-containing protein" evidence="2">
    <location>
        <begin position="23"/>
        <end position="613"/>
    </location>
</feature>
<evidence type="ECO:0000313" key="3">
    <source>
        <dbReference type="EMBL" id="KNC80470.1"/>
    </source>
</evidence>
<dbReference type="RefSeq" id="XP_014154372.1">
    <property type="nucleotide sequence ID" value="XM_014298897.1"/>
</dbReference>
<reference evidence="3 4" key="1">
    <citation type="submission" date="2011-02" db="EMBL/GenBank/DDBJ databases">
        <title>The Genome Sequence of Sphaeroforma arctica JP610.</title>
        <authorList>
            <consortium name="The Broad Institute Genome Sequencing Platform"/>
            <person name="Russ C."/>
            <person name="Cuomo C."/>
            <person name="Young S.K."/>
            <person name="Zeng Q."/>
            <person name="Gargeya S."/>
            <person name="Alvarado L."/>
            <person name="Berlin A."/>
            <person name="Chapman S.B."/>
            <person name="Chen Z."/>
            <person name="Freedman E."/>
            <person name="Gellesch M."/>
            <person name="Goldberg J."/>
            <person name="Griggs A."/>
            <person name="Gujja S."/>
            <person name="Heilman E."/>
            <person name="Heiman D."/>
            <person name="Howarth C."/>
            <person name="Mehta T."/>
            <person name="Neiman D."/>
            <person name="Pearson M."/>
            <person name="Roberts A."/>
            <person name="Saif S."/>
            <person name="Shea T."/>
            <person name="Shenoy N."/>
            <person name="Sisk P."/>
            <person name="Stolte C."/>
            <person name="Sykes S."/>
            <person name="White J."/>
            <person name="Yandava C."/>
            <person name="Burger G."/>
            <person name="Gray M.W."/>
            <person name="Holland P.W.H."/>
            <person name="King N."/>
            <person name="Lang F.B.F."/>
            <person name="Roger A.J."/>
            <person name="Ruiz-Trillo I."/>
            <person name="Haas B."/>
            <person name="Nusbaum C."/>
            <person name="Birren B."/>
        </authorList>
    </citation>
    <scope>NUCLEOTIDE SEQUENCE [LARGE SCALE GENOMIC DNA]</scope>
    <source>
        <strain evidence="3 4">JP610</strain>
    </source>
</reference>
<organism evidence="3 4">
    <name type="scientific">Sphaeroforma arctica JP610</name>
    <dbReference type="NCBI Taxonomy" id="667725"/>
    <lineage>
        <taxon>Eukaryota</taxon>
        <taxon>Ichthyosporea</taxon>
        <taxon>Ichthyophonida</taxon>
        <taxon>Sphaeroforma</taxon>
    </lineage>
</organism>
<name>A0A0L0FUE3_9EUKA</name>
<dbReference type="EMBL" id="KQ242146">
    <property type="protein sequence ID" value="KNC80470.1"/>
    <property type="molecule type" value="Genomic_DNA"/>
</dbReference>
<dbReference type="GeneID" id="25907677"/>
<dbReference type="AlphaFoldDB" id="A0A0L0FUE3"/>
<feature type="region of interest" description="Disordered" evidence="1">
    <location>
        <begin position="181"/>
        <end position="215"/>
    </location>
</feature>
<accession>A0A0L0FUE3</accession>
<dbReference type="InterPro" id="IPR011050">
    <property type="entry name" value="Pectin_lyase_fold/virulence"/>
</dbReference>
<keyword evidence="2" id="KW-0732">Signal</keyword>
<evidence type="ECO:0000313" key="4">
    <source>
        <dbReference type="Proteomes" id="UP000054560"/>
    </source>
</evidence>
<dbReference type="SUPFAM" id="SSF51126">
    <property type="entry name" value="Pectin lyase-like"/>
    <property type="match status" value="1"/>
</dbReference>
<dbReference type="Proteomes" id="UP000054560">
    <property type="component" value="Unassembled WGS sequence"/>
</dbReference>